<accession>A0A8K0V9J8</accession>
<evidence type="ECO:0000313" key="2">
    <source>
        <dbReference type="Proteomes" id="UP000659047"/>
    </source>
</evidence>
<keyword evidence="2" id="KW-1185">Reference proteome</keyword>
<gene>
    <name evidence="1" type="ORF">JJB97_15350</name>
</gene>
<dbReference type="Proteomes" id="UP000659047">
    <property type="component" value="Unassembled WGS sequence"/>
</dbReference>
<evidence type="ECO:0000313" key="1">
    <source>
        <dbReference type="EMBL" id="MBK4716680.1"/>
    </source>
</evidence>
<protein>
    <submittedName>
        <fullName evidence="1">Uncharacterized protein</fullName>
    </submittedName>
</protein>
<proteinExistence type="predicted"/>
<name>A0A8K0V9J8_9ENTR</name>
<dbReference type="EMBL" id="JAEPBH010000049">
    <property type="protein sequence ID" value="MBK4716680.1"/>
    <property type="molecule type" value="Genomic_DNA"/>
</dbReference>
<comment type="caution">
    <text evidence="1">The sequence shown here is derived from an EMBL/GenBank/DDBJ whole genome shotgun (WGS) entry which is preliminary data.</text>
</comment>
<organism evidence="1 2">
    <name type="scientific">Tenebrionibacter intestinalis</name>
    <dbReference type="NCBI Taxonomy" id="2799638"/>
    <lineage>
        <taxon>Bacteria</taxon>
        <taxon>Pseudomonadati</taxon>
        <taxon>Pseudomonadota</taxon>
        <taxon>Gammaproteobacteria</taxon>
        <taxon>Enterobacterales</taxon>
        <taxon>Enterobacteriaceae</taxon>
        <taxon>Tenebrionibacter/Tenebrionicola group</taxon>
        <taxon>Tenebrionibacter</taxon>
    </lineage>
</organism>
<sequence length="160" mass="18533">MKYTWFFFIFMVFPLYASEIKEVEDRWKPFLIESVTINPEKDLWSLYSDKKIHIVNSKKFFLLIKGFPSRPGNPTAQCGAGQEMYADIYRIENKQAVQVQRIMVSSCWRSIEQSSAVNDDFSSISWNEKGVTFEWSGSGVERLKAQLNLDAVSPELVFIP</sequence>
<dbReference type="AlphaFoldDB" id="A0A8K0V9J8"/>
<dbReference type="RefSeq" id="WP_238714903.1">
    <property type="nucleotide sequence ID" value="NZ_JAEPBH010000049.1"/>
</dbReference>
<reference evidence="1" key="1">
    <citation type="submission" date="2021-01" db="EMBL/GenBank/DDBJ databases">
        <title>Intestinitalea alba gen. nov., sp. nov., a novel genus of the family Enterobacteriaceae, isolated from the gut of the plastic-eating mealworm Tenebrio molitor L.</title>
        <authorList>
            <person name="Yang Y."/>
        </authorList>
    </citation>
    <scope>NUCLEOTIDE SEQUENCE</scope>
    <source>
        <strain evidence="1">BIT-L3</strain>
    </source>
</reference>